<reference evidence="7" key="1">
    <citation type="submission" date="2022-08" db="EMBL/GenBank/DDBJ databases">
        <title>A Global Phylogenomic Analysis of the Shiitake Genus Lentinula.</title>
        <authorList>
            <consortium name="DOE Joint Genome Institute"/>
            <person name="Sierra-Patev S."/>
            <person name="Min B."/>
            <person name="Naranjo-Ortiz M."/>
            <person name="Looney B."/>
            <person name="Konkel Z."/>
            <person name="Slot J.C."/>
            <person name="Sakamoto Y."/>
            <person name="Steenwyk J.L."/>
            <person name="Rokas A."/>
            <person name="Carro J."/>
            <person name="Camarero S."/>
            <person name="Ferreira P."/>
            <person name="Molpeceres G."/>
            <person name="Ruiz-Duenas F.J."/>
            <person name="Serrano A."/>
            <person name="Henrissat B."/>
            <person name="Drula E."/>
            <person name="Hughes K.W."/>
            <person name="Mata J.L."/>
            <person name="Ishikawa N.K."/>
            <person name="Vargas-Isla R."/>
            <person name="Ushijima S."/>
            <person name="Smith C.A."/>
            <person name="Ahrendt S."/>
            <person name="Andreopoulos W."/>
            <person name="He G."/>
            <person name="Labutti K."/>
            <person name="Lipzen A."/>
            <person name="Ng V."/>
            <person name="Riley R."/>
            <person name="Sandor L."/>
            <person name="Barry K."/>
            <person name="Martinez A.T."/>
            <person name="Xiao Y."/>
            <person name="Gibbons J.G."/>
            <person name="Terashima K."/>
            <person name="Grigoriev I.V."/>
            <person name="Hibbett D.S."/>
        </authorList>
    </citation>
    <scope>NUCLEOTIDE SEQUENCE</scope>
    <source>
        <strain evidence="7">RHP3577 ss4</strain>
    </source>
</reference>
<feature type="domain" description="Acetophenone carboxylase-like C-terminal" evidence="6">
    <location>
        <begin position="563"/>
        <end position="730"/>
    </location>
</feature>
<dbReference type="Pfam" id="PF02538">
    <property type="entry name" value="Hydantoinase_B"/>
    <property type="match status" value="1"/>
</dbReference>
<feature type="domain" description="Hydantoinase B/oxoprolinase" evidence="4">
    <location>
        <begin position="750"/>
        <end position="1305"/>
    </location>
</feature>
<sequence>MANLVRIAIDRGGTFTDVHCSQAGKPDIVLKLLSVDPSNYRDAPTEGIRRALEISFGQIISKSAKLKLERVESIRMGTTVATNALLERKGARCALLTTRGFKDVLRIGAQARPHIFDLSVKKLSLLYETVVEIDERVTIPTSSEDPESPLSADFESITNPSIARGITGDIVHIIRRPDPTRIRAQLQSLHDSGFRSIAIAFLHSYTFPHHENLVADIARQMGFAVSVSSELQPMVKIVSRANSAIADAYLSPVTRTYIETFAGGFEGGIAALGDKLLFMRSDGGLCSVKTFSGLRAVLSGPAGGVIGYAKTCYDPEEGTPLVSIDMGGTSTDVSRYSGHLEHVFETTTAQVTILSPSLDVSSIAAGGGSRLFWENGMFVVGPESAGAHPGPACYRKGGPLAVTDANLLLGRLLPEKFPKIFGPNENEPLDADTTHAKFAELTEIIGATKGVKMSLEEVASGFLRVANEAMCRPIRTLTEARGFESASHNLVVFGGAGGQHGTAIASALGISRILVPRFSSILSAYGMALADVVVESQEPSSCVLDTRLGADNTTSFSDLRMRSERLIQRAVDALVEQGFPKSDIMTEVSYNCRFQGTSTTIMVRELECRYEELISSFIKQHEQLFGFTLQNRVIHVDDVRVRGVARSGAPEQTSPYKELEELRTREAEVLERCQKKRVYFDITGWIDTVVVRLEDIFPGEQVPAPAIIFDQTQTILVEPGYIATATSKHIILDRIGSPPSKPLLDLKHIDPVQLSVFGHRFMGIAEQMGTILQQTAISTNIKERLDYSCALFSPDGYLVANAPHMPVHLGAMSAAVRFQVELLGNQIQEGDVLVSNHPDAGGSHLPDITVMTPAFHNGEIVFWVRRNSRELLRKEFKLSVQTASRAHHADIGGVRAGSMPPFSKTIEQEGAQILSYKLVKQGHFDEEGITDLMYHQPAKYPGCSGTRTLSDNISDLKAQVSANHRGAILISALVNEFTLEVVQFYMLAIQKTAENAVRDLLRLVDKKFAGQPLQAVDYLDEGEELQLKVTVDPAEGQAVFDFTGTSPQSYCNLNAPTAIVYSAIIYVLRSLIPTEIPLNHGCLAPIKVVLPPRTLLSPGPGAATVGGNVETSQRITDLVLKAFEVCGASQGTCNNLTFGYGGNSTSGSARKGFGYYEASGVYYTIAGGSGGGPHWDGQSGTHVHMSNTRMGDAEHVERRYPVIIHEFSIRTGSGGAGLHSGGDGCVREIEFTRDLDVSILSERRVIPPYGMRGGEPGKCGRNWWLQKLDDGTYNKIYLGGKNEAPMKAGDRIRIETPGGGGYGVPGSSEDEEEMYGVYPRSEPPIRASGSLFQRREIAEGN</sequence>
<evidence type="ECO:0000313" key="8">
    <source>
        <dbReference type="Proteomes" id="UP001150217"/>
    </source>
</evidence>
<dbReference type="Proteomes" id="UP001150217">
    <property type="component" value="Unassembled WGS sequence"/>
</dbReference>
<protein>
    <submittedName>
        <fullName evidence="7">Hydantoinase B/oxoprolinase-domain-containing protein</fullName>
    </submittedName>
</protein>
<proteinExistence type="inferred from homology"/>
<comment type="similarity">
    <text evidence="1">Belongs to the oxoprolinase family.</text>
</comment>
<evidence type="ECO:0000259" key="3">
    <source>
        <dbReference type="Pfam" id="PF01968"/>
    </source>
</evidence>
<feature type="domain" description="Hydantoinase/oxoprolinase N-terminal" evidence="5">
    <location>
        <begin position="6"/>
        <end position="221"/>
    </location>
</feature>
<feature type="region of interest" description="Disordered" evidence="2">
    <location>
        <begin position="1294"/>
        <end position="1341"/>
    </location>
</feature>
<dbReference type="InterPro" id="IPR008040">
    <property type="entry name" value="Hydant_A_N"/>
</dbReference>
<comment type="caution">
    <text evidence="7">The sequence shown here is derived from an EMBL/GenBank/DDBJ whole genome shotgun (WGS) entry which is preliminary data.</text>
</comment>
<accession>A0ABQ8VXS0</accession>
<evidence type="ECO:0000313" key="7">
    <source>
        <dbReference type="EMBL" id="KAJ4501163.1"/>
    </source>
</evidence>
<dbReference type="EMBL" id="JANVFT010000003">
    <property type="protein sequence ID" value="KAJ4501163.1"/>
    <property type="molecule type" value="Genomic_DNA"/>
</dbReference>
<dbReference type="PANTHER" id="PTHR11365">
    <property type="entry name" value="5-OXOPROLINASE RELATED"/>
    <property type="match status" value="1"/>
</dbReference>
<dbReference type="InterPro" id="IPR049517">
    <property type="entry name" value="ACX-like_C"/>
</dbReference>
<organism evidence="7 8">
    <name type="scientific">Lentinula lateritia</name>
    <dbReference type="NCBI Taxonomy" id="40482"/>
    <lineage>
        <taxon>Eukaryota</taxon>
        <taxon>Fungi</taxon>
        <taxon>Dikarya</taxon>
        <taxon>Basidiomycota</taxon>
        <taxon>Agaricomycotina</taxon>
        <taxon>Agaricomycetes</taxon>
        <taxon>Agaricomycetidae</taxon>
        <taxon>Agaricales</taxon>
        <taxon>Marasmiineae</taxon>
        <taxon>Omphalotaceae</taxon>
        <taxon>Lentinula</taxon>
    </lineage>
</organism>
<dbReference type="InterPro" id="IPR003692">
    <property type="entry name" value="Hydantoinase_B"/>
</dbReference>
<feature type="domain" description="Hydantoinase A/oxoprolinase" evidence="3">
    <location>
        <begin position="240"/>
        <end position="534"/>
    </location>
</feature>
<dbReference type="Pfam" id="PF19278">
    <property type="entry name" value="Hydant_A_C"/>
    <property type="match status" value="1"/>
</dbReference>
<dbReference type="PANTHER" id="PTHR11365:SF2">
    <property type="entry name" value="5-OXOPROLINASE"/>
    <property type="match status" value="1"/>
</dbReference>
<evidence type="ECO:0000256" key="1">
    <source>
        <dbReference type="ARBA" id="ARBA00010403"/>
    </source>
</evidence>
<keyword evidence="8" id="KW-1185">Reference proteome</keyword>
<dbReference type="InterPro" id="IPR045079">
    <property type="entry name" value="Oxoprolinase-like"/>
</dbReference>
<dbReference type="InterPro" id="IPR002821">
    <property type="entry name" value="Hydantoinase_A"/>
</dbReference>
<dbReference type="Pfam" id="PF01968">
    <property type="entry name" value="Hydantoinase_A"/>
    <property type="match status" value="1"/>
</dbReference>
<evidence type="ECO:0000256" key="2">
    <source>
        <dbReference type="SAM" id="MobiDB-lite"/>
    </source>
</evidence>
<name>A0ABQ8VXS0_9AGAR</name>
<dbReference type="Pfam" id="PF05378">
    <property type="entry name" value="Hydant_A_N"/>
    <property type="match status" value="1"/>
</dbReference>
<gene>
    <name evidence="7" type="ORF">C8R41DRAFT_977171</name>
</gene>
<evidence type="ECO:0000259" key="5">
    <source>
        <dbReference type="Pfam" id="PF05378"/>
    </source>
</evidence>
<evidence type="ECO:0000259" key="4">
    <source>
        <dbReference type="Pfam" id="PF02538"/>
    </source>
</evidence>
<evidence type="ECO:0000259" key="6">
    <source>
        <dbReference type="Pfam" id="PF19278"/>
    </source>
</evidence>